<dbReference type="Proteomes" id="UP000245657">
    <property type="component" value="Unassembled WGS sequence"/>
</dbReference>
<dbReference type="RefSeq" id="WP_109968154.1">
    <property type="nucleotide sequence ID" value="NZ_CP176093.1"/>
</dbReference>
<feature type="transmembrane region" description="Helical" evidence="2">
    <location>
        <begin position="847"/>
        <end position="871"/>
    </location>
</feature>
<keyword evidence="2" id="KW-0812">Transmembrane</keyword>
<protein>
    <recommendedName>
        <fullName evidence="3">DUF3821 domain-containing protein</fullName>
    </recommendedName>
</protein>
<keyword evidence="2" id="KW-0472">Membrane</keyword>
<feature type="compositionally biased region" description="Acidic residues" evidence="1">
    <location>
        <begin position="877"/>
        <end position="906"/>
    </location>
</feature>
<organism evidence="4 5">
    <name type="scientific">Methanospirillum lacunae</name>
    <dbReference type="NCBI Taxonomy" id="668570"/>
    <lineage>
        <taxon>Archaea</taxon>
        <taxon>Methanobacteriati</taxon>
        <taxon>Methanobacteriota</taxon>
        <taxon>Stenosarchaea group</taxon>
        <taxon>Methanomicrobia</taxon>
        <taxon>Methanomicrobiales</taxon>
        <taxon>Methanospirillaceae</taxon>
        <taxon>Methanospirillum</taxon>
    </lineage>
</organism>
<evidence type="ECO:0000256" key="2">
    <source>
        <dbReference type="SAM" id="Phobius"/>
    </source>
</evidence>
<keyword evidence="5" id="KW-1185">Reference proteome</keyword>
<sequence length="906" mass="98090">MTIRFLILIALFLIIPGLVAATSVVIPPGGDVFLGEEGLDVRAAVPAPYDEIAFYPPGSSPGRDIPLDIRHLEKSSFSVSPNLYSDRTGSWYQWDSRQAIPGSIAFNVREPRVSVRILQRLTMEDISSGTVPRGSDLLFQMDTNLGSVAQRPGYNPASDGIFDLLISTPGGGTLTAVETKTGSSISLTRITPQDSLQVFPAIQTGGWDTGAVGSGNYLYAAGMYTIQPKLAFNRVDENLKSTSAGYNIRGASITLGSDRTTIGTRDDQVIRGHSFSVTISGTPGVPVYFWVDAGSRTGSPGDQPPMILFAQEGVSQDSPDGPYLIGSYRPTSEGGRSIRELVPREPYNGVKYYGMIVPDRNGKRTLELRTTDQTDDARYTLKVESKSGGSNIHTDEIPITVQKGSVSVATGKDVYAIGEEVRLSGHNSESCDTYLFITGPNLPSAGGRLDRPRQAVTTGNPSSFTTASGDCETWDYRLYTGELGLDAGTYTIYAVPAPVSRNNLGSVPYQTISLTLKRPYVSLMPQETEVAKGDSLTLTGMSSGVGSGTVAVWIFGRNYFRYDQASVERDGHFEYEIPGWQTNDMVAGQYVVIIQHPMTNGEFDIWPDGQRQLVLGRYPYSGAPIFRVGGPGALMGSDGANALISALNSAYIDDTYTRWDIRVMSPKITLNSTSLRQDSDGPVKIWGTTNLGAGKRLMIEVSDNKFAPTRKEIRDDSYGFSGTAEIQEGVGERYFSLTVPKGKLAPGEYRVLVQAVESEATTSGLLTITEPTPVVTIQPTIKPETPAQIENGSSNRSNESVNVTPTVRSSTQLIPTISQVPQVTLVTQVQTLLPVATPVPEQSDDRIFSLVTGMGVGLLIAGLVVLLVYVLRRKGDDESEDVTEEEDNVPEEDEREENKEEENEET</sequence>
<comment type="caution">
    <text evidence="4">The sequence shown here is derived from an EMBL/GenBank/DDBJ whole genome shotgun (WGS) entry which is preliminary data.</text>
</comment>
<keyword evidence="2" id="KW-1133">Transmembrane helix</keyword>
<dbReference type="InterPro" id="IPR024277">
    <property type="entry name" value="DUF3821"/>
</dbReference>
<evidence type="ECO:0000259" key="3">
    <source>
        <dbReference type="Pfam" id="PF12863"/>
    </source>
</evidence>
<dbReference type="Pfam" id="PF12863">
    <property type="entry name" value="DUF3821"/>
    <property type="match status" value="1"/>
</dbReference>
<accession>A0A2V2NBH1</accession>
<name>A0A2V2NBH1_9EURY</name>
<feature type="domain" description="DUF3821" evidence="3">
    <location>
        <begin position="28"/>
        <end position="236"/>
    </location>
</feature>
<proteinExistence type="predicted"/>
<evidence type="ECO:0000313" key="5">
    <source>
        <dbReference type="Proteomes" id="UP000245657"/>
    </source>
</evidence>
<dbReference type="GeneID" id="97548674"/>
<reference evidence="4 5" key="1">
    <citation type="submission" date="2018-05" db="EMBL/GenBank/DDBJ databases">
        <title>Draft genome of Methanospirillum lacunae Ki8-1.</title>
        <authorList>
            <person name="Dueholm M.S."/>
            <person name="Nielsen P.H."/>
            <person name="Bakmann L.F."/>
            <person name="Otzen D.E."/>
        </authorList>
    </citation>
    <scope>NUCLEOTIDE SEQUENCE [LARGE SCALE GENOMIC DNA]</scope>
    <source>
        <strain evidence="4 5">Ki8-1</strain>
    </source>
</reference>
<dbReference type="AlphaFoldDB" id="A0A2V2NBH1"/>
<feature type="region of interest" description="Disordered" evidence="1">
    <location>
        <begin position="875"/>
        <end position="906"/>
    </location>
</feature>
<dbReference type="OrthoDB" id="117283at2157"/>
<evidence type="ECO:0000313" key="4">
    <source>
        <dbReference type="EMBL" id="PWR72643.1"/>
    </source>
</evidence>
<dbReference type="EMBL" id="QGMY01000006">
    <property type="protein sequence ID" value="PWR72643.1"/>
    <property type="molecule type" value="Genomic_DNA"/>
</dbReference>
<gene>
    <name evidence="4" type="ORF">DK846_06665</name>
</gene>
<evidence type="ECO:0000256" key="1">
    <source>
        <dbReference type="SAM" id="MobiDB-lite"/>
    </source>
</evidence>